<proteinExistence type="predicted"/>
<evidence type="ECO:0000313" key="3">
    <source>
        <dbReference type="Proteomes" id="UP001497623"/>
    </source>
</evidence>
<dbReference type="AlphaFoldDB" id="A0AAV2SH01"/>
<comment type="caution">
    <text evidence="2">The sequence shown here is derived from an EMBL/GenBank/DDBJ whole genome shotgun (WGS) entry which is preliminary data.</text>
</comment>
<accession>A0AAV2SH01</accession>
<keyword evidence="1" id="KW-0732">Signal</keyword>
<gene>
    <name evidence="2" type="ORF">MNOR_LOCUS36208</name>
</gene>
<reference evidence="2 3" key="1">
    <citation type="submission" date="2024-05" db="EMBL/GenBank/DDBJ databases">
        <authorList>
            <person name="Wallberg A."/>
        </authorList>
    </citation>
    <scope>NUCLEOTIDE SEQUENCE [LARGE SCALE GENOMIC DNA]</scope>
</reference>
<feature type="signal peptide" evidence="1">
    <location>
        <begin position="1"/>
        <end position="19"/>
    </location>
</feature>
<keyword evidence="3" id="KW-1185">Reference proteome</keyword>
<evidence type="ECO:0000256" key="1">
    <source>
        <dbReference type="SAM" id="SignalP"/>
    </source>
</evidence>
<dbReference type="EMBL" id="CAXKWB010064443">
    <property type="protein sequence ID" value="CAL4187677.1"/>
    <property type="molecule type" value="Genomic_DNA"/>
</dbReference>
<name>A0AAV2SH01_MEGNR</name>
<protein>
    <submittedName>
        <fullName evidence="2">Uncharacterized protein</fullName>
    </submittedName>
</protein>
<evidence type="ECO:0000313" key="2">
    <source>
        <dbReference type="EMBL" id="CAL4187677.1"/>
    </source>
</evidence>
<feature type="chain" id="PRO_5043729977" evidence="1">
    <location>
        <begin position="20"/>
        <end position="219"/>
    </location>
</feature>
<organism evidence="2 3">
    <name type="scientific">Meganyctiphanes norvegica</name>
    <name type="common">Northern krill</name>
    <name type="synonym">Thysanopoda norvegica</name>
    <dbReference type="NCBI Taxonomy" id="48144"/>
    <lineage>
        <taxon>Eukaryota</taxon>
        <taxon>Metazoa</taxon>
        <taxon>Ecdysozoa</taxon>
        <taxon>Arthropoda</taxon>
        <taxon>Crustacea</taxon>
        <taxon>Multicrustacea</taxon>
        <taxon>Malacostraca</taxon>
        <taxon>Eumalacostraca</taxon>
        <taxon>Eucarida</taxon>
        <taxon>Euphausiacea</taxon>
        <taxon>Euphausiidae</taxon>
        <taxon>Meganyctiphanes</taxon>
    </lineage>
</organism>
<dbReference type="Proteomes" id="UP001497623">
    <property type="component" value="Unassembled WGS sequence"/>
</dbReference>
<sequence length="219" mass="23640">MVHRITLLLILYVCGDGDALTTTTCYECSTDPESAGSTYDEDCGDPSYDGNYYVSTSQPGCATFILDNGYMWRGFATQSDIEGEVCQHGYFASSGLQCWCIGYKCNSHLCEECIDATTTTTTATTTTTTTTIAATIPTTTEHQPSKGLSCYSCVGCPTVDETTPVVFDEDFLTCVIIETSPEHVVRSGGLYAYPDGECYVSDHNVLFCHCTTSLCNGSL</sequence>